<keyword evidence="2" id="KW-1185">Reference proteome</keyword>
<organism evidence="1 2">
    <name type="scientific">Desulfofervidus auxilii</name>
    <dbReference type="NCBI Taxonomy" id="1621989"/>
    <lineage>
        <taxon>Bacteria</taxon>
        <taxon>Pseudomonadati</taxon>
        <taxon>Thermodesulfobacteriota</taxon>
        <taxon>Candidatus Desulfofervidia</taxon>
        <taxon>Candidatus Desulfofervidales</taxon>
        <taxon>Candidatus Desulfofervidaceae</taxon>
        <taxon>Candidatus Desulfofervidus</taxon>
    </lineage>
</organism>
<dbReference type="AlphaFoldDB" id="A0A7U4QJ85"/>
<evidence type="ECO:0000313" key="2">
    <source>
        <dbReference type="Proteomes" id="UP000070560"/>
    </source>
</evidence>
<evidence type="ECO:0000313" key="1">
    <source>
        <dbReference type="EMBL" id="AMM40310.1"/>
    </source>
</evidence>
<protein>
    <submittedName>
        <fullName evidence="1">Uncharacterized protein</fullName>
    </submittedName>
</protein>
<reference evidence="1 2" key="1">
    <citation type="submission" date="2015-10" db="EMBL/GenBank/DDBJ databases">
        <title>Candidatus Desulfofervidus auxilii, a hydrogenotrophic sulfate-reducing bacterium involved in the thermophilic anaerobic oxidation of methane.</title>
        <authorList>
            <person name="Krukenberg V."/>
            <person name="Richter M."/>
            <person name="Wegener G."/>
        </authorList>
    </citation>
    <scope>NUCLEOTIDE SEQUENCE [LARGE SCALE GENOMIC DNA]</scope>
    <source>
        <strain evidence="1 2">HS1</strain>
    </source>
</reference>
<gene>
    <name evidence="1" type="ORF">HS1_000504</name>
</gene>
<accession>A0A7U4QJ85</accession>
<dbReference type="KEGG" id="daw:HS1_000504"/>
<name>A0A7U4QJ85_DESA2</name>
<proteinExistence type="predicted"/>
<sequence length="71" mass="7518">MALRKIKLQSFQLHRILNVKTLRSGVGVAINSSAPISGTAPVILLRSVIKTGESHPEGLGLDGLTEQSAKL</sequence>
<dbReference type="Proteomes" id="UP000070560">
    <property type="component" value="Chromosome"/>
</dbReference>
<dbReference type="EMBL" id="CP013015">
    <property type="protein sequence ID" value="AMM40310.1"/>
    <property type="molecule type" value="Genomic_DNA"/>
</dbReference>